<evidence type="ECO:0000256" key="2">
    <source>
        <dbReference type="ARBA" id="ARBA00023015"/>
    </source>
</evidence>
<dbReference type="InterPro" id="IPR039425">
    <property type="entry name" value="RNA_pol_sigma-70-like"/>
</dbReference>
<evidence type="ECO:0000256" key="1">
    <source>
        <dbReference type="ARBA" id="ARBA00010641"/>
    </source>
</evidence>
<evidence type="ECO:0000256" key="5">
    <source>
        <dbReference type="ARBA" id="ARBA00023163"/>
    </source>
</evidence>
<evidence type="ECO:0000256" key="3">
    <source>
        <dbReference type="ARBA" id="ARBA00023082"/>
    </source>
</evidence>
<comment type="similarity">
    <text evidence="1">Belongs to the sigma-70 factor family. ECF subfamily.</text>
</comment>
<dbReference type="InterPro" id="IPR007627">
    <property type="entry name" value="RNA_pol_sigma70_r2"/>
</dbReference>
<feature type="region of interest" description="Disordered" evidence="6">
    <location>
        <begin position="360"/>
        <end position="439"/>
    </location>
</feature>
<evidence type="ECO:0000256" key="4">
    <source>
        <dbReference type="ARBA" id="ARBA00023125"/>
    </source>
</evidence>
<dbReference type="SUPFAM" id="SSF88659">
    <property type="entry name" value="Sigma3 and sigma4 domains of RNA polymerase sigma factors"/>
    <property type="match status" value="1"/>
</dbReference>
<accession>A0ABS1SQZ0</accession>
<evidence type="ECO:0000313" key="8">
    <source>
        <dbReference type="EMBL" id="MBL3690370.1"/>
    </source>
</evidence>
<keyword evidence="5" id="KW-0804">Transcription</keyword>
<name>A0ABS1SQZ0_9MICO</name>
<proteinExistence type="inferred from homology"/>
<sequence>MHLSGGAPNRSRWTRSERAPPLKNIDPAQASDIALVELTRSGVNEAYAELWKRHAPAVVTAARYFTGFDPEDVAQEAFLRILQQIQAGRGPDTAFRAYAIMTARNVATNIARDRKSTEITGVDDSAFEAASAELPGTEAQVLGSAFTQQVFTSLPTRWQEVLWYREVEDLPVQEFSTYLGMTENATSALLKRAKEGFKQAWIAANLEPVAGLPPECQWVVDKLPQLVRGKATVHTRRRVTGHFETCARCAILAEQSEHLHSRLAMVLLPALLGGAGATGYLASTQWSSVSAASSLPPFVAPSAPPALAPLAPGDPMATLVGGSVPKIVGMPLAALAVGALAVSISFTVAAFPGSSPAAVEVQAEGPKRPQAAPSERDAGRDEPSGQHDGANGEGGRAPDAVGQSSDDGATDEENLANDGDGASEKNGAETGGAVDPVPAPTSIVYAPLSGMPIDGVEPGVFPRLVGLGASQATIDLTFINEHGETATRTVAADLQGRWATSAVPLMGQVTVTGRQAYTIADGDRVDAEVVLGTFAVGWGLDMEVEIESAQTTRIRVTGFAGGTRNQVVNIESTAVGTLAARQAATAPGEVVLVVPYARASLGDLYYWLGNTSVGPRRVWWHQL</sequence>
<keyword evidence="2" id="KW-0805">Transcription regulation</keyword>
<evidence type="ECO:0000259" key="7">
    <source>
        <dbReference type="Pfam" id="PF04542"/>
    </source>
</evidence>
<dbReference type="EMBL" id="QYAD01000003">
    <property type="protein sequence ID" value="MBL3690370.1"/>
    <property type="molecule type" value="Genomic_DNA"/>
</dbReference>
<feature type="compositionally biased region" description="Basic and acidic residues" evidence="6">
    <location>
        <begin position="374"/>
        <end position="385"/>
    </location>
</feature>
<feature type="domain" description="RNA polymerase sigma-70 region 2" evidence="7">
    <location>
        <begin position="50"/>
        <end position="116"/>
    </location>
</feature>
<dbReference type="PANTHER" id="PTHR43133:SF8">
    <property type="entry name" value="RNA POLYMERASE SIGMA FACTOR HI_1459-RELATED"/>
    <property type="match status" value="1"/>
</dbReference>
<keyword evidence="3" id="KW-0731">Sigma factor</keyword>
<dbReference type="NCBIfam" id="TIGR02937">
    <property type="entry name" value="sigma70-ECF"/>
    <property type="match status" value="1"/>
</dbReference>
<gene>
    <name evidence="8" type="ORF">D3226_10415</name>
</gene>
<reference evidence="8 9" key="1">
    <citation type="submission" date="2018-09" db="EMBL/GenBank/DDBJ databases">
        <title>Comparative genomics of Leucobacter spp.</title>
        <authorList>
            <person name="Reis A.C."/>
            <person name="Kolvenbach B.A."/>
            <person name="Corvini P.F.X."/>
            <person name="Nunes O.C."/>
        </authorList>
    </citation>
    <scope>NUCLEOTIDE SEQUENCE [LARGE SCALE GENOMIC DNA]</scope>
    <source>
        <strain evidence="8 9">L-1</strain>
    </source>
</reference>
<dbReference type="Gene3D" id="1.10.1740.10">
    <property type="match status" value="1"/>
</dbReference>
<keyword evidence="4" id="KW-0238">DNA-binding</keyword>
<evidence type="ECO:0000256" key="6">
    <source>
        <dbReference type="SAM" id="MobiDB-lite"/>
    </source>
</evidence>
<dbReference type="InterPro" id="IPR013324">
    <property type="entry name" value="RNA_pol_sigma_r3/r4-like"/>
</dbReference>
<dbReference type="InterPro" id="IPR013325">
    <property type="entry name" value="RNA_pol_sigma_r2"/>
</dbReference>
<feature type="region of interest" description="Disordered" evidence="6">
    <location>
        <begin position="1"/>
        <end position="26"/>
    </location>
</feature>
<organism evidence="8 9">
    <name type="scientific">Leucobacter chromiireducens subsp. chromiireducens</name>
    <dbReference type="NCBI Taxonomy" id="660067"/>
    <lineage>
        <taxon>Bacteria</taxon>
        <taxon>Bacillati</taxon>
        <taxon>Actinomycetota</taxon>
        <taxon>Actinomycetes</taxon>
        <taxon>Micrococcales</taxon>
        <taxon>Microbacteriaceae</taxon>
        <taxon>Leucobacter</taxon>
    </lineage>
</organism>
<dbReference type="Pfam" id="PF04542">
    <property type="entry name" value="Sigma70_r2"/>
    <property type="match status" value="1"/>
</dbReference>
<dbReference type="SUPFAM" id="SSF88946">
    <property type="entry name" value="Sigma2 domain of RNA polymerase sigma factors"/>
    <property type="match status" value="1"/>
</dbReference>
<dbReference type="Proteomes" id="UP001646141">
    <property type="component" value="Unassembled WGS sequence"/>
</dbReference>
<dbReference type="Gene3D" id="1.10.10.10">
    <property type="entry name" value="Winged helix-like DNA-binding domain superfamily/Winged helix DNA-binding domain"/>
    <property type="match status" value="1"/>
</dbReference>
<keyword evidence="9" id="KW-1185">Reference proteome</keyword>
<dbReference type="PANTHER" id="PTHR43133">
    <property type="entry name" value="RNA POLYMERASE ECF-TYPE SIGMA FACTO"/>
    <property type="match status" value="1"/>
</dbReference>
<dbReference type="InterPro" id="IPR036388">
    <property type="entry name" value="WH-like_DNA-bd_sf"/>
</dbReference>
<protein>
    <submittedName>
        <fullName evidence="8">Sigma-70 family RNA polymerase sigma factor</fullName>
    </submittedName>
</protein>
<evidence type="ECO:0000313" key="9">
    <source>
        <dbReference type="Proteomes" id="UP001646141"/>
    </source>
</evidence>
<comment type="caution">
    <text evidence="8">The sequence shown here is derived from an EMBL/GenBank/DDBJ whole genome shotgun (WGS) entry which is preliminary data.</text>
</comment>
<dbReference type="InterPro" id="IPR014284">
    <property type="entry name" value="RNA_pol_sigma-70_dom"/>
</dbReference>